<gene>
    <name evidence="1" type="ORF">BZL29_8513</name>
</gene>
<dbReference type="AlphaFoldDB" id="A0A1V3W909"/>
<evidence type="ECO:0000313" key="1">
    <source>
        <dbReference type="EMBL" id="OOK63479.1"/>
    </source>
</evidence>
<sequence length="120" mass="13223">MESTGRLRALVVCRVYHQGKHVPDGITFRRHGPTARFDHHLPADPPSWTQRAGESSTSVRTWQLRHARYSATRDRRDLPQLPGCHHRPTTTLAMFNLAAKGAAMAIGALPASATATKPAH</sequence>
<proteinExistence type="predicted"/>
<reference evidence="1 2" key="1">
    <citation type="submission" date="2017-02" db="EMBL/GenBank/DDBJ databases">
        <title>Complete genome sequences of Mycobacterium kansasii strains isolated from rhesus macaques.</title>
        <authorList>
            <person name="Panda A."/>
            <person name="Nagaraj S."/>
            <person name="Zhao X."/>
            <person name="Tettelin H."/>
            <person name="Detolla L.J."/>
        </authorList>
    </citation>
    <scope>NUCLEOTIDE SEQUENCE [LARGE SCALE GENOMIC DNA]</scope>
    <source>
        <strain evidence="1 2">11-3469</strain>
    </source>
</reference>
<accession>A0A1V3W909</accession>
<dbReference type="EMBL" id="MVBN01000019">
    <property type="protein sequence ID" value="OOK63479.1"/>
    <property type="molecule type" value="Genomic_DNA"/>
</dbReference>
<protein>
    <submittedName>
        <fullName evidence="1">Uncharacterized protein</fullName>
    </submittedName>
</protein>
<organism evidence="1 2">
    <name type="scientific">Mycobacterium kansasii</name>
    <dbReference type="NCBI Taxonomy" id="1768"/>
    <lineage>
        <taxon>Bacteria</taxon>
        <taxon>Bacillati</taxon>
        <taxon>Actinomycetota</taxon>
        <taxon>Actinomycetes</taxon>
        <taxon>Mycobacteriales</taxon>
        <taxon>Mycobacteriaceae</taxon>
        <taxon>Mycobacterium</taxon>
    </lineage>
</organism>
<comment type="caution">
    <text evidence="1">The sequence shown here is derived from an EMBL/GenBank/DDBJ whole genome shotgun (WGS) entry which is preliminary data.</text>
</comment>
<evidence type="ECO:0000313" key="2">
    <source>
        <dbReference type="Proteomes" id="UP000188532"/>
    </source>
</evidence>
<name>A0A1V3W909_MYCKA</name>
<dbReference type="Proteomes" id="UP000188532">
    <property type="component" value="Unassembled WGS sequence"/>
</dbReference>